<dbReference type="AlphaFoldDB" id="A0AA38VII6"/>
<proteinExistence type="predicted"/>
<sequence>MSSPASFQLFTQLPPELQLKVWHATGATAPSVHLLDVCFPSWRGPHRTYTAFLKPGASVLDGRDEKRWIKYKDTVFLDVLDISDEELARPTRVARHRVDPSMFKFRHALAATCVDAASTVAFPPPGGNNASDVDINTFYLPGRNQHVRYNNSTDVLHLRFRDGGAVTAFSQEAMLNMPDFIFDNLATAADDQPRDAPIMYEDRDVSGSNGISAVLESVWSSEMAQTMQSARRIALDVVETWTDTALGSLIIEEIAFLACTVQHNLEVLYLVDYCAGRCRRCGKDRWAARDLQTRGGMDKDLHGVSDEERKRSPDVFCGVGKTYHEVFDLEKLGWNEQHPTYVFARIIDEAIRSQQAEDPKGTVPFRGVRILVARDEEIEGLDTSIIVDCDHDGALDYPQGKIWGMNAFAEI</sequence>
<accession>A0AA38VII6</accession>
<protein>
    <submittedName>
        <fullName evidence="1">Multicopper oxidase</fullName>
    </submittedName>
</protein>
<evidence type="ECO:0000313" key="2">
    <source>
        <dbReference type="Proteomes" id="UP001174694"/>
    </source>
</evidence>
<dbReference type="EMBL" id="JANBVO010000047">
    <property type="protein sequence ID" value="KAJ9133871.1"/>
    <property type="molecule type" value="Genomic_DNA"/>
</dbReference>
<keyword evidence="2" id="KW-1185">Reference proteome</keyword>
<dbReference type="Proteomes" id="UP001174694">
    <property type="component" value="Unassembled WGS sequence"/>
</dbReference>
<evidence type="ECO:0000313" key="1">
    <source>
        <dbReference type="EMBL" id="KAJ9133871.1"/>
    </source>
</evidence>
<gene>
    <name evidence="1" type="ORF">NKR23_g10513</name>
</gene>
<name>A0AA38VII6_9PEZI</name>
<organism evidence="1 2">
    <name type="scientific">Pleurostoma richardsiae</name>
    <dbReference type="NCBI Taxonomy" id="41990"/>
    <lineage>
        <taxon>Eukaryota</taxon>
        <taxon>Fungi</taxon>
        <taxon>Dikarya</taxon>
        <taxon>Ascomycota</taxon>
        <taxon>Pezizomycotina</taxon>
        <taxon>Sordariomycetes</taxon>
        <taxon>Sordariomycetidae</taxon>
        <taxon>Calosphaeriales</taxon>
        <taxon>Pleurostomataceae</taxon>
        <taxon>Pleurostoma</taxon>
    </lineage>
</organism>
<reference evidence="1" key="1">
    <citation type="submission" date="2022-07" db="EMBL/GenBank/DDBJ databases">
        <title>Fungi with potential for degradation of polypropylene.</title>
        <authorList>
            <person name="Gostincar C."/>
        </authorList>
    </citation>
    <scope>NUCLEOTIDE SEQUENCE</scope>
    <source>
        <strain evidence="1">EXF-13308</strain>
    </source>
</reference>
<comment type="caution">
    <text evidence="1">The sequence shown here is derived from an EMBL/GenBank/DDBJ whole genome shotgun (WGS) entry which is preliminary data.</text>
</comment>